<organism evidence="5 6">
    <name type="scientific">Azohydromonas lata</name>
    <dbReference type="NCBI Taxonomy" id="45677"/>
    <lineage>
        <taxon>Bacteria</taxon>
        <taxon>Pseudomonadati</taxon>
        <taxon>Pseudomonadota</taxon>
        <taxon>Betaproteobacteria</taxon>
        <taxon>Burkholderiales</taxon>
        <taxon>Sphaerotilaceae</taxon>
        <taxon>Azohydromonas</taxon>
    </lineage>
</organism>
<dbReference type="PANTHER" id="PTHR43132">
    <property type="entry name" value="ARSENICAL RESISTANCE OPERON REPRESSOR ARSR-RELATED"/>
    <property type="match status" value="1"/>
</dbReference>
<comment type="caution">
    <text evidence="5">The sequence shown here is derived from an EMBL/GenBank/DDBJ whole genome shotgun (WGS) entry which is preliminary data.</text>
</comment>
<evidence type="ECO:0000256" key="2">
    <source>
        <dbReference type="ARBA" id="ARBA00023125"/>
    </source>
</evidence>
<dbReference type="SMART" id="SM00418">
    <property type="entry name" value="HTH_ARSR"/>
    <property type="match status" value="1"/>
</dbReference>
<dbReference type="EMBL" id="JAXOJX010000056">
    <property type="protein sequence ID" value="MDZ5460016.1"/>
    <property type="molecule type" value="Genomic_DNA"/>
</dbReference>
<dbReference type="PROSITE" id="PS50987">
    <property type="entry name" value="HTH_ARSR_2"/>
    <property type="match status" value="1"/>
</dbReference>
<accession>A0ABU5IM87</accession>
<keyword evidence="3" id="KW-0804">Transcription</keyword>
<dbReference type="InterPro" id="IPR011991">
    <property type="entry name" value="ArsR-like_HTH"/>
</dbReference>
<dbReference type="Proteomes" id="UP001293718">
    <property type="component" value="Unassembled WGS sequence"/>
</dbReference>
<dbReference type="RefSeq" id="WP_322467606.1">
    <property type="nucleotide sequence ID" value="NZ_JAXOJX010000056.1"/>
</dbReference>
<keyword evidence="2" id="KW-0238">DNA-binding</keyword>
<evidence type="ECO:0000256" key="1">
    <source>
        <dbReference type="ARBA" id="ARBA00023015"/>
    </source>
</evidence>
<dbReference type="InterPro" id="IPR036388">
    <property type="entry name" value="WH-like_DNA-bd_sf"/>
</dbReference>
<protein>
    <submittedName>
        <fullName evidence="5">Metalloregulator ArsR/SmtB family transcription factor</fullName>
    </submittedName>
</protein>
<reference evidence="5 6" key="1">
    <citation type="submission" date="2023-11" db="EMBL/GenBank/DDBJ databases">
        <title>Draft genome of Azohydromonas lata strain H1 (DSM1123), a polyhydroxyalkanoate producer.</title>
        <authorList>
            <person name="Traversa D."/>
            <person name="D'Addabbo P."/>
            <person name="Pazzani C."/>
            <person name="Manzari C."/>
            <person name="Chiara M."/>
            <person name="Scrascia M."/>
        </authorList>
    </citation>
    <scope>NUCLEOTIDE SEQUENCE [LARGE SCALE GENOMIC DNA]</scope>
    <source>
        <strain evidence="5 6">H1</strain>
    </source>
</reference>
<dbReference type="Pfam" id="PF12840">
    <property type="entry name" value="HTH_20"/>
    <property type="match status" value="1"/>
</dbReference>
<dbReference type="InterPro" id="IPR036390">
    <property type="entry name" value="WH_DNA-bd_sf"/>
</dbReference>
<name>A0ABU5IM87_9BURK</name>
<evidence type="ECO:0000313" key="6">
    <source>
        <dbReference type="Proteomes" id="UP001293718"/>
    </source>
</evidence>
<dbReference type="Gene3D" id="1.10.10.10">
    <property type="entry name" value="Winged helix-like DNA-binding domain superfamily/Winged helix DNA-binding domain"/>
    <property type="match status" value="1"/>
</dbReference>
<proteinExistence type="predicted"/>
<evidence type="ECO:0000313" key="5">
    <source>
        <dbReference type="EMBL" id="MDZ5460016.1"/>
    </source>
</evidence>
<evidence type="ECO:0000259" key="4">
    <source>
        <dbReference type="PROSITE" id="PS50987"/>
    </source>
</evidence>
<feature type="domain" description="HTH arsR-type" evidence="4">
    <location>
        <begin position="1"/>
        <end position="95"/>
    </location>
</feature>
<dbReference type="NCBIfam" id="NF033788">
    <property type="entry name" value="HTH_metalloreg"/>
    <property type="match status" value="1"/>
</dbReference>
<dbReference type="InterPro" id="IPR001845">
    <property type="entry name" value="HTH_ArsR_DNA-bd_dom"/>
</dbReference>
<dbReference type="CDD" id="cd00090">
    <property type="entry name" value="HTH_ARSR"/>
    <property type="match status" value="1"/>
</dbReference>
<keyword evidence="1" id="KW-0805">Transcription regulation</keyword>
<gene>
    <name evidence="5" type="ORF">SM757_25885</name>
</gene>
<dbReference type="InterPro" id="IPR051011">
    <property type="entry name" value="Metal_resp_trans_reg"/>
</dbReference>
<sequence length="106" mass="11090">MEEKDVVRSLAALAQPARLQAFRALVVAGQEGLTPGALAEALGTPASTLSFHLKELANAGLVSQERDGRNLIYRAAFDQMNGLLAYLTENCCQGAACLPAAKPCGC</sequence>
<dbReference type="SUPFAM" id="SSF46785">
    <property type="entry name" value="Winged helix' DNA-binding domain"/>
    <property type="match status" value="1"/>
</dbReference>
<evidence type="ECO:0000256" key="3">
    <source>
        <dbReference type="ARBA" id="ARBA00023163"/>
    </source>
</evidence>
<dbReference type="PANTHER" id="PTHR43132:SF2">
    <property type="entry name" value="ARSENICAL RESISTANCE OPERON REPRESSOR ARSR-RELATED"/>
    <property type="match status" value="1"/>
</dbReference>
<dbReference type="PRINTS" id="PR00778">
    <property type="entry name" value="HTHARSR"/>
</dbReference>
<keyword evidence="6" id="KW-1185">Reference proteome</keyword>